<reference evidence="2 3" key="1">
    <citation type="submission" date="2020-03" db="EMBL/GenBank/DDBJ databases">
        <title>Dissostichus mawsoni Genome sequencing and assembly.</title>
        <authorList>
            <person name="Park H."/>
        </authorList>
    </citation>
    <scope>NUCLEOTIDE SEQUENCE [LARGE SCALE GENOMIC DNA]</scope>
    <source>
        <strain evidence="2">DM0001</strain>
        <tissue evidence="2">Muscle</tissue>
    </source>
</reference>
<protein>
    <submittedName>
        <fullName evidence="2">Uncharacterized protein</fullName>
    </submittedName>
</protein>
<keyword evidence="3" id="KW-1185">Reference proteome</keyword>
<evidence type="ECO:0000313" key="3">
    <source>
        <dbReference type="Proteomes" id="UP000518266"/>
    </source>
</evidence>
<evidence type="ECO:0000256" key="1">
    <source>
        <dbReference type="SAM" id="MobiDB-lite"/>
    </source>
</evidence>
<name>A0A7J5XEA7_DISMA</name>
<comment type="caution">
    <text evidence="2">The sequence shown here is derived from an EMBL/GenBank/DDBJ whole genome shotgun (WGS) entry which is preliminary data.</text>
</comment>
<sequence>MPPCSFQSVSQLAPLIHSGHRMTLPPKRLLPQLALNPLENDPDPSSNLLTLQPQYEGQMWDVGQSAP</sequence>
<feature type="compositionally biased region" description="Polar residues" evidence="1">
    <location>
        <begin position="43"/>
        <end position="55"/>
    </location>
</feature>
<organism evidence="2 3">
    <name type="scientific">Dissostichus mawsoni</name>
    <name type="common">Antarctic cod</name>
    <dbReference type="NCBI Taxonomy" id="36200"/>
    <lineage>
        <taxon>Eukaryota</taxon>
        <taxon>Metazoa</taxon>
        <taxon>Chordata</taxon>
        <taxon>Craniata</taxon>
        <taxon>Vertebrata</taxon>
        <taxon>Euteleostomi</taxon>
        <taxon>Actinopterygii</taxon>
        <taxon>Neopterygii</taxon>
        <taxon>Teleostei</taxon>
        <taxon>Neoteleostei</taxon>
        <taxon>Acanthomorphata</taxon>
        <taxon>Eupercaria</taxon>
        <taxon>Perciformes</taxon>
        <taxon>Notothenioidei</taxon>
        <taxon>Nototheniidae</taxon>
        <taxon>Dissostichus</taxon>
    </lineage>
</organism>
<dbReference type="OrthoDB" id="10580663at2759"/>
<dbReference type="EMBL" id="JAAKFY010000025">
    <property type="protein sequence ID" value="KAF3835193.1"/>
    <property type="molecule type" value="Genomic_DNA"/>
</dbReference>
<accession>A0A7J5XEA7</accession>
<proteinExistence type="predicted"/>
<evidence type="ECO:0000313" key="2">
    <source>
        <dbReference type="EMBL" id="KAF3835193.1"/>
    </source>
</evidence>
<dbReference type="Proteomes" id="UP000518266">
    <property type="component" value="Unassembled WGS sequence"/>
</dbReference>
<gene>
    <name evidence="2" type="ORF">F7725_027751</name>
</gene>
<feature type="region of interest" description="Disordered" evidence="1">
    <location>
        <begin position="34"/>
        <end position="67"/>
    </location>
</feature>
<dbReference type="AlphaFoldDB" id="A0A7J5XEA7"/>